<dbReference type="InterPro" id="IPR016161">
    <property type="entry name" value="Ald_DH/histidinol_DH"/>
</dbReference>
<evidence type="ECO:0000256" key="1">
    <source>
        <dbReference type="ARBA" id="ARBA00009986"/>
    </source>
</evidence>
<dbReference type="InterPro" id="IPR015590">
    <property type="entry name" value="Aldehyde_DH_dom"/>
</dbReference>
<keyword evidence="2" id="KW-0521">NADP</keyword>
<dbReference type="InterPro" id="IPR047110">
    <property type="entry name" value="GABD/Sad-like"/>
</dbReference>
<comment type="similarity">
    <text evidence="1">Belongs to the aldehyde dehydrogenase family.</text>
</comment>
<dbReference type="PANTHER" id="PTHR43217">
    <property type="entry name" value="SUCCINATE SEMIALDEHYDE DEHYDROGENASE [NAD(P)+] SAD"/>
    <property type="match status" value="1"/>
</dbReference>
<dbReference type="PANTHER" id="PTHR43217:SF2">
    <property type="entry name" value="SUCCINATE-SEMIALDEHYDE DEHYDROGENASE [NADP(+)]"/>
    <property type="match status" value="1"/>
</dbReference>
<dbReference type="Proteomes" id="UP000594681">
    <property type="component" value="Chromosome"/>
</dbReference>
<dbReference type="Gene3D" id="3.40.605.10">
    <property type="entry name" value="Aldehyde Dehydrogenase, Chain A, domain 1"/>
    <property type="match status" value="1"/>
</dbReference>
<keyword evidence="6" id="KW-1185">Reference proteome</keyword>
<dbReference type="Pfam" id="PF00171">
    <property type="entry name" value="Aldedh"/>
    <property type="match status" value="1"/>
</dbReference>
<dbReference type="KEGG" id="cliz:G7Y31_09485"/>
<evidence type="ECO:0000256" key="2">
    <source>
        <dbReference type="ARBA" id="ARBA00022857"/>
    </source>
</evidence>
<dbReference type="EMBL" id="CP064954">
    <property type="protein sequence ID" value="QPK78762.1"/>
    <property type="molecule type" value="Genomic_DNA"/>
</dbReference>
<feature type="domain" description="Aldehyde dehydrogenase" evidence="4">
    <location>
        <begin position="4"/>
        <end position="450"/>
    </location>
</feature>
<dbReference type="GO" id="GO:0004030">
    <property type="term" value="F:aldehyde dehydrogenase [NAD(P)+] activity"/>
    <property type="evidence" value="ECO:0007669"/>
    <property type="project" value="InterPro"/>
</dbReference>
<sequence>MSTQYRVQNPVTDEVIETFDSATDAEVEAALAKAAAAYRDWSTRPIAERAAIVARVGELFKERKDELAAIAAEEMGKFLSEAADEAEFSGDIIGYYAEHGEEFTKDQEIPTFSEGKAVIRRLPIGPLLGIMPWNFPYYQIARFAGPNLVLGNTIILKDAEICPRSALAVQQIMDDAGVPEGVYTNLFATHDQIATIIADPRIQGVSLTGSERAGSIVGAQAGQNLKKAVLELGGSDPYILLDTDDVPAAAKLAWTTRMYNTGQACNSNKRMIIMEDIYDEFVAELEKLARAAVKSTPDNEVEGAYSAMSSRAAAEGLREQLDRAVAAGGNLRVGGELADAGAYLSPAVITDIPVGSDIYYEEFFGPVATVYKVTSDEEALELANNTQFGLGGTVFSQDTERAAAISRRLECGMANVNTPAGEGAELPFGGVKRSGFGRELGPLGMDEFVNKQLYYVEK</sequence>
<evidence type="ECO:0000256" key="3">
    <source>
        <dbReference type="ARBA" id="ARBA00023002"/>
    </source>
</evidence>
<dbReference type="FunFam" id="3.40.605.10:FF:000012">
    <property type="entry name" value="NAD-dependent succinate-semialdehyde dehydrogenase"/>
    <property type="match status" value="1"/>
</dbReference>
<keyword evidence="3" id="KW-0560">Oxidoreductase</keyword>
<dbReference type="GO" id="GO:0004777">
    <property type="term" value="F:succinate-semialdehyde dehydrogenase (NAD+) activity"/>
    <property type="evidence" value="ECO:0007669"/>
    <property type="project" value="TreeGrafter"/>
</dbReference>
<evidence type="ECO:0000313" key="5">
    <source>
        <dbReference type="EMBL" id="QPK78762.1"/>
    </source>
</evidence>
<accession>A0A7T0PBI8</accession>
<proteinExistence type="inferred from homology"/>
<evidence type="ECO:0000313" key="6">
    <source>
        <dbReference type="Proteomes" id="UP000594681"/>
    </source>
</evidence>
<dbReference type="SUPFAM" id="SSF53720">
    <property type="entry name" value="ALDH-like"/>
    <property type="match status" value="1"/>
</dbReference>
<dbReference type="AlphaFoldDB" id="A0A7T0PBI8"/>
<dbReference type="InterPro" id="IPR044148">
    <property type="entry name" value="ALDH_GabD1-like"/>
</dbReference>
<dbReference type="Gene3D" id="3.40.309.10">
    <property type="entry name" value="Aldehyde Dehydrogenase, Chain A, domain 2"/>
    <property type="match status" value="1"/>
</dbReference>
<reference evidence="5 6" key="1">
    <citation type="submission" date="2020-11" db="EMBL/GenBank/DDBJ databases">
        <title>Corynebacterium sp. ZJ-599.</title>
        <authorList>
            <person name="Zhou J."/>
        </authorList>
    </citation>
    <scope>NUCLEOTIDE SEQUENCE [LARGE SCALE GENOMIC DNA]</scope>
    <source>
        <strain evidence="5 6">ZJ-599</strain>
    </source>
</reference>
<gene>
    <name evidence="5" type="ORF">G7Y31_09485</name>
</gene>
<evidence type="ECO:0000259" key="4">
    <source>
        <dbReference type="Pfam" id="PF00171"/>
    </source>
</evidence>
<name>A0A7T0PBI8_9CORY</name>
<dbReference type="InterPro" id="IPR016163">
    <property type="entry name" value="Ald_DH_C"/>
</dbReference>
<dbReference type="InterPro" id="IPR016162">
    <property type="entry name" value="Ald_DH_N"/>
</dbReference>
<organism evidence="5 6">
    <name type="scientific">Corynebacterium lizhenjunii</name>
    <dbReference type="NCBI Taxonomy" id="2709394"/>
    <lineage>
        <taxon>Bacteria</taxon>
        <taxon>Bacillati</taxon>
        <taxon>Actinomycetota</taxon>
        <taxon>Actinomycetes</taxon>
        <taxon>Mycobacteriales</taxon>
        <taxon>Corynebacteriaceae</taxon>
        <taxon>Corynebacterium</taxon>
    </lineage>
</organism>
<protein>
    <submittedName>
        <fullName evidence="5">NAD-dependent succinate-semialdehyde dehydrogenase</fullName>
    </submittedName>
</protein>
<dbReference type="CDD" id="cd07100">
    <property type="entry name" value="ALDH_SSADH1_GabD1"/>
    <property type="match status" value="1"/>
</dbReference>
<dbReference type="RefSeq" id="WP_165010042.1">
    <property type="nucleotide sequence ID" value="NZ_CP064954.1"/>
</dbReference>